<keyword evidence="2" id="KW-1185">Reference proteome</keyword>
<protein>
    <submittedName>
        <fullName evidence="1">Uncharacterized protein</fullName>
    </submittedName>
</protein>
<accession>A0A8J8NJ34</accession>
<gene>
    <name evidence="1" type="ORF">FGO68_gene15864</name>
</gene>
<reference evidence="1" key="1">
    <citation type="submission" date="2019-06" db="EMBL/GenBank/DDBJ databases">
        <authorList>
            <person name="Zheng W."/>
        </authorList>
    </citation>
    <scope>NUCLEOTIDE SEQUENCE</scope>
    <source>
        <strain evidence="1">QDHG01</strain>
    </source>
</reference>
<dbReference type="AlphaFoldDB" id="A0A8J8NJ34"/>
<name>A0A8J8NJ34_HALGN</name>
<dbReference type="SUPFAM" id="SSF57850">
    <property type="entry name" value="RING/U-box"/>
    <property type="match status" value="1"/>
</dbReference>
<sequence length="150" mass="16683">MQSSEDIIQEVKPGDLVIATLNQEKKAAQVGECKELIPCSQDDVKYDCISKPLHHCDKNGTCTIDGKVNYDQCGTCGGCVVSEDSPLCPICQQHLFSKSKAGSVVLKCGHRIHVTCYYKMSGNQEEPRKGGGYLWYEKKQLSLFLNMDKF</sequence>
<comment type="caution">
    <text evidence="1">The sequence shown here is derived from an EMBL/GenBank/DDBJ whole genome shotgun (WGS) entry which is preliminary data.</text>
</comment>
<evidence type="ECO:0000313" key="1">
    <source>
        <dbReference type="EMBL" id="TNV75205.1"/>
    </source>
</evidence>
<dbReference type="EMBL" id="RRYP01016136">
    <property type="protein sequence ID" value="TNV75205.1"/>
    <property type="molecule type" value="Genomic_DNA"/>
</dbReference>
<dbReference type="Proteomes" id="UP000785679">
    <property type="component" value="Unassembled WGS sequence"/>
</dbReference>
<proteinExistence type="predicted"/>
<dbReference type="OrthoDB" id="411372at2759"/>
<evidence type="ECO:0000313" key="2">
    <source>
        <dbReference type="Proteomes" id="UP000785679"/>
    </source>
</evidence>
<organism evidence="1 2">
    <name type="scientific">Halteria grandinella</name>
    <dbReference type="NCBI Taxonomy" id="5974"/>
    <lineage>
        <taxon>Eukaryota</taxon>
        <taxon>Sar</taxon>
        <taxon>Alveolata</taxon>
        <taxon>Ciliophora</taxon>
        <taxon>Intramacronucleata</taxon>
        <taxon>Spirotrichea</taxon>
        <taxon>Stichotrichia</taxon>
        <taxon>Sporadotrichida</taxon>
        <taxon>Halteriidae</taxon>
        <taxon>Halteria</taxon>
    </lineage>
</organism>